<protein>
    <submittedName>
        <fullName evidence="2">Transcriptional regulator</fullName>
    </submittedName>
</protein>
<dbReference type="RefSeq" id="WP_146471730.1">
    <property type="nucleotide sequence ID" value="NZ_BNCF01000001.1"/>
</dbReference>
<dbReference type="Pfam" id="PF04014">
    <property type="entry name" value="MazE_antitoxin"/>
    <property type="match status" value="1"/>
</dbReference>
<reference evidence="2" key="1">
    <citation type="journal article" date="2014" name="Int. J. Syst. Evol. Microbiol.">
        <title>Complete genome sequence of Corynebacterium casei LMG S-19264T (=DSM 44701T), isolated from a smear-ripened cheese.</title>
        <authorList>
            <consortium name="US DOE Joint Genome Institute (JGI-PGF)"/>
            <person name="Walter F."/>
            <person name="Albersmeier A."/>
            <person name="Kalinowski J."/>
            <person name="Ruckert C."/>
        </authorList>
    </citation>
    <scope>NUCLEOTIDE SEQUENCE</scope>
    <source>
        <strain evidence="2">KCTC 32020</strain>
    </source>
</reference>
<dbReference type="GO" id="GO:0003677">
    <property type="term" value="F:DNA binding"/>
    <property type="evidence" value="ECO:0007669"/>
    <property type="project" value="InterPro"/>
</dbReference>
<dbReference type="InterPro" id="IPR037914">
    <property type="entry name" value="SpoVT-AbrB_sf"/>
</dbReference>
<dbReference type="NCBIfam" id="TIGR02609">
    <property type="entry name" value="doc_partner"/>
    <property type="match status" value="1"/>
</dbReference>
<gene>
    <name evidence="2" type="ORF">GCM10007167_00880</name>
</gene>
<proteinExistence type="predicted"/>
<name>A0A919D927_9GAMM</name>
<evidence type="ECO:0000313" key="3">
    <source>
        <dbReference type="Proteomes" id="UP000636453"/>
    </source>
</evidence>
<keyword evidence="3" id="KW-1185">Reference proteome</keyword>
<accession>A0A919D927</accession>
<dbReference type="InterPro" id="IPR013432">
    <property type="entry name" value="Doc_partner"/>
</dbReference>
<dbReference type="Proteomes" id="UP000636453">
    <property type="component" value="Unassembled WGS sequence"/>
</dbReference>
<feature type="domain" description="SpoVT-AbrB" evidence="1">
    <location>
        <begin position="7"/>
        <end position="52"/>
    </location>
</feature>
<dbReference type="Gene3D" id="2.10.260.10">
    <property type="match status" value="1"/>
</dbReference>
<reference evidence="2" key="2">
    <citation type="submission" date="2020-09" db="EMBL/GenBank/DDBJ databases">
        <authorList>
            <person name="Sun Q."/>
            <person name="Kim S."/>
        </authorList>
    </citation>
    <scope>NUCLEOTIDE SEQUENCE</scope>
    <source>
        <strain evidence="2">KCTC 32020</strain>
    </source>
</reference>
<dbReference type="OrthoDB" id="5459182at2"/>
<organism evidence="2 3">
    <name type="scientific">Vulcaniibacterium thermophilum</name>
    <dbReference type="NCBI Taxonomy" id="1169913"/>
    <lineage>
        <taxon>Bacteria</taxon>
        <taxon>Pseudomonadati</taxon>
        <taxon>Pseudomonadota</taxon>
        <taxon>Gammaproteobacteria</taxon>
        <taxon>Lysobacterales</taxon>
        <taxon>Lysobacteraceae</taxon>
        <taxon>Vulcaniibacterium</taxon>
    </lineage>
</organism>
<dbReference type="InterPro" id="IPR007159">
    <property type="entry name" value="SpoVT-AbrB_dom"/>
</dbReference>
<evidence type="ECO:0000313" key="2">
    <source>
        <dbReference type="EMBL" id="GHE24915.1"/>
    </source>
</evidence>
<dbReference type="SMART" id="SM00966">
    <property type="entry name" value="SpoVT_AbrB"/>
    <property type="match status" value="1"/>
</dbReference>
<dbReference type="AlphaFoldDB" id="A0A919D927"/>
<comment type="caution">
    <text evidence="2">The sequence shown here is derived from an EMBL/GenBank/DDBJ whole genome shotgun (WGS) entry which is preliminary data.</text>
</comment>
<dbReference type="EMBL" id="BNCF01000001">
    <property type="protein sequence ID" value="GHE24915.1"/>
    <property type="molecule type" value="Genomic_DNA"/>
</dbReference>
<evidence type="ECO:0000259" key="1">
    <source>
        <dbReference type="SMART" id="SM00966"/>
    </source>
</evidence>
<sequence length="74" mass="8290">MTALKLTRIGNSVGVILPKEVLARLKLDAGDSVFLTEAPDGYRLTPYDAEFEAQMKVAREVMKRRRAALRELAK</sequence>
<dbReference type="SUPFAM" id="SSF89447">
    <property type="entry name" value="AbrB/MazE/MraZ-like"/>
    <property type="match status" value="1"/>
</dbReference>